<dbReference type="GO" id="GO:0006950">
    <property type="term" value="P:response to stress"/>
    <property type="evidence" value="ECO:0007669"/>
    <property type="project" value="TreeGrafter"/>
</dbReference>
<dbReference type="InterPro" id="IPR036390">
    <property type="entry name" value="WH_DNA-bd_sf"/>
</dbReference>
<dbReference type="PROSITE" id="PS50995">
    <property type="entry name" value="HTH_MARR_2"/>
    <property type="match status" value="1"/>
</dbReference>
<evidence type="ECO:0000313" key="3">
    <source>
        <dbReference type="Proteomes" id="UP000517547"/>
    </source>
</evidence>
<dbReference type="InterPro" id="IPR036388">
    <property type="entry name" value="WH-like_DNA-bd_sf"/>
</dbReference>
<accession>A0A7Y7Y655</accession>
<dbReference type="SMART" id="SM00347">
    <property type="entry name" value="HTH_MARR"/>
    <property type="match status" value="1"/>
</dbReference>
<evidence type="ECO:0000259" key="1">
    <source>
        <dbReference type="PROSITE" id="PS50995"/>
    </source>
</evidence>
<sequence>MASVRPAAPAPQISTSTSPCSFISTSICVICTYKCQAGAETVSTKNVQNTHINAQIRELHGALVEIVGVMNRPQRDEAMVREAGISLDRALFPLLVLVERLGPIGVVELADRVGRDYTTVSRQVAKLDSLGLVGRQENANDRRVREAVITAKGKAMTDRIDAARERMGQGIFAKWEHQDVADLVRLIRRFADDLKGDD</sequence>
<dbReference type="AlphaFoldDB" id="A0A7Y7Y655"/>
<gene>
    <name evidence="2" type="ORF">HX845_32345</name>
</gene>
<dbReference type="GO" id="GO:0003700">
    <property type="term" value="F:DNA-binding transcription factor activity"/>
    <property type="evidence" value="ECO:0007669"/>
    <property type="project" value="InterPro"/>
</dbReference>
<name>A0A7Y7Y655_9PSED</name>
<evidence type="ECO:0000313" key="2">
    <source>
        <dbReference type="EMBL" id="NWC18381.1"/>
    </source>
</evidence>
<proteinExistence type="predicted"/>
<dbReference type="SUPFAM" id="SSF46785">
    <property type="entry name" value="Winged helix' DNA-binding domain"/>
    <property type="match status" value="1"/>
</dbReference>
<dbReference type="PRINTS" id="PR00598">
    <property type="entry name" value="HTHMARR"/>
</dbReference>
<comment type="caution">
    <text evidence="2">The sequence shown here is derived from an EMBL/GenBank/DDBJ whole genome shotgun (WGS) entry which is preliminary data.</text>
</comment>
<dbReference type="EMBL" id="JACAQE010000013">
    <property type="protein sequence ID" value="NWC18381.1"/>
    <property type="molecule type" value="Genomic_DNA"/>
</dbReference>
<feature type="domain" description="HTH marR-type" evidence="1">
    <location>
        <begin position="60"/>
        <end position="192"/>
    </location>
</feature>
<dbReference type="PANTHER" id="PTHR33164">
    <property type="entry name" value="TRANSCRIPTIONAL REGULATOR, MARR FAMILY"/>
    <property type="match status" value="1"/>
</dbReference>
<dbReference type="InterPro" id="IPR039422">
    <property type="entry name" value="MarR/SlyA-like"/>
</dbReference>
<dbReference type="Pfam" id="PF01047">
    <property type="entry name" value="MarR"/>
    <property type="match status" value="1"/>
</dbReference>
<reference evidence="2 3" key="1">
    <citation type="submission" date="2020-04" db="EMBL/GenBank/DDBJ databases">
        <title>Molecular characterization of pseudomonads from Agaricus bisporus reveal novel blotch 2 pathogens in Western Europe.</title>
        <authorList>
            <person name="Taparia T."/>
            <person name="Krijger M."/>
            <person name="Haynes E."/>
            <person name="Elpinstone J.G."/>
            <person name="Noble R."/>
            <person name="Van Der Wolf J."/>
        </authorList>
    </citation>
    <scope>NUCLEOTIDE SEQUENCE [LARGE SCALE GENOMIC DNA]</scope>
    <source>
        <strain evidence="2 3">IPO3738</strain>
    </source>
</reference>
<dbReference type="InterPro" id="IPR000835">
    <property type="entry name" value="HTH_MarR-typ"/>
</dbReference>
<organism evidence="2 3">
    <name type="scientific">Pseudomonas gingeri</name>
    <dbReference type="NCBI Taxonomy" id="117681"/>
    <lineage>
        <taxon>Bacteria</taxon>
        <taxon>Pseudomonadati</taxon>
        <taxon>Pseudomonadota</taxon>
        <taxon>Gammaproteobacteria</taxon>
        <taxon>Pseudomonadales</taxon>
        <taxon>Pseudomonadaceae</taxon>
        <taxon>Pseudomonas</taxon>
    </lineage>
</organism>
<dbReference type="Gene3D" id="1.10.10.10">
    <property type="entry name" value="Winged helix-like DNA-binding domain superfamily/Winged helix DNA-binding domain"/>
    <property type="match status" value="1"/>
</dbReference>
<dbReference type="PANTHER" id="PTHR33164:SF57">
    <property type="entry name" value="MARR-FAMILY TRANSCRIPTIONAL REGULATOR"/>
    <property type="match status" value="1"/>
</dbReference>
<dbReference type="Proteomes" id="UP000517547">
    <property type="component" value="Unassembled WGS sequence"/>
</dbReference>
<protein>
    <submittedName>
        <fullName evidence="2">Winged helix-turn-helix transcriptional regulator</fullName>
    </submittedName>
</protein>